<dbReference type="PANTHER" id="PTHR38011:SF11">
    <property type="entry name" value="2,5-DIAMINO-6-RIBOSYLAMINO-4(3H)-PYRIMIDINONE 5'-PHOSPHATE REDUCTASE"/>
    <property type="match status" value="1"/>
</dbReference>
<dbReference type="InterPro" id="IPR050765">
    <property type="entry name" value="Riboflavin_Biosynth_HTPR"/>
</dbReference>
<dbReference type="InterPro" id="IPR002734">
    <property type="entry name" value="RibDG_C"/>
</dbReference>
<gene>
    <name evidence="2" type="ORF">HKK74_17470</name>
</gene>
<reference evidence="2 3" key="1">
    <citation type="submission" date="2020-06" db="EMBL/GenBank/DDBJ databases">
        <title>Actinomadura xiongansis sp. nov., isolated from soil of Baiyangdian.</title>
        <authorList>
            <person name="Zhang X."/>
        </authorList>
    </citation>
    <scope>NUCLEOTIDE SEQUENCE [LARGE SCALE GENOMIC DNA]</scope>
    <source>
        <strain evidence="2 3">HBUM206468</strain>
    </source>
</reference>
<evidence type="ECO:0000313" key="2">
    <source>
        <dbReference type="EMBL" id="MBC6467273.1"/>
    </source>
</evidence>
<dbReference type="RefSeq" id="WP_187244290.1">
    <property type="nucleotide sequence ID" value="NZ_BAAAOK010000005.1"/>
</dbReference>
<comment type="caution">
    <text evidence="2">The sequence shown here is derived from an EMBL/GenBank/DDBJ whole genome shotgun (WGS) entry which is preliminary data.</text>
</comment>
<dbReference type="Gene3D" id="3.40.430.10">
    <property type="entry name" value="Dihydrofolate Reductase, subunit A"/>
    <property type="match status" value="1"/>
</dbReference>
<sequence length="183" mass="20512">MRKVVFYHIVSLDGFAFEEDDWFDDGGPELFANIGRVIETQDDIVMGRGTYDYWVGYWPTSDVQPFADFINSTLKHVITSSKPDQEWANTTLVSTPVTDYLTDLKQRPGGDIGLHGSIDLARSLLGARMIDELRLIVAPAVVGKGRRVFEGDVLQKLELLDVTHSPKGTLFLRYRCPSATTTE</sequence>
<protein>
    <submittedName>
        <fullName evidence="2">Dihydrofolate reductase</fullName>
    </submittedName>
</protein>
<dbReference type="InterPro" id="IPR024072">
    <property type="entry name" value="DHFR-like_dom_sf"/>
</dbReference>
<accession>A0ABR7LQZ8</accession>
<evidence type="ECO:0000313" key="3">
    <source>
        <dbReference type="Proteomes" id="UP000805614"/>
    </source>
</evidence>
<proteinExistence type="predicted"/>
<name>A0ABR7LQZ8_9ACTN</name>
<dbReference type="SUPFAM" id="SSF53597">
    <property type="entry name" value="Dihydrofolate reductase-like"/>
    <property type="match status" value="1"/>
</dbReference>
<dbReference type="EMBL" id="JABVEC010000012">
    <property type="protein sequence ID" value="MBC6467273.1"/>
    <property type="molecule type" value="Genomic_DNA"/>
</dbReference>
<dbReference type="Pfam" id="PF01872">
    <property type="entry name" value="RibD_C"/>
    <property type="match status" value="1"/>
</dbReference>
<dbReference type="Proteomes" id="UP000805614">
    <property type="component" value="Unassembled WGS sequence"/>
</dbReference>
<evidence type="ECO:0000259" key="1">
    <source>
        <dbReference type="Pfam" id="PF01872"/>
    </source>
</evidence>
<keyword evidence="3" id="KW-1185">Reference proteome</keyword>
<feature type="domain" description="Bacterial bifunctional deaminase-reductase C-terminal" evidence="1">
    <location>
        <begin position="3"/>
        <end position="170"/>
    </location>
</feature>
<dbReference type="PANTHER" id="PTHR38011">
    <property type="entry name" value="DIHYDROFOLATE REDUCTASE FAMILY PROTEIN (AFU_ORTHOLOGUE AFUA_8G06820)"/>
    <property type="match status" value="1"/>
</dbReference>
<organism evidence="2 3">
    <name type="scientific">Actinomadura alba</name>
    <dbReference type="NCBI Taxonomy" id="406431"/>
    <lineage>
        <taxon>Bacteria</taxon>
        <taxon>Bacillati</taxon>
        <taxon>Actinomycetota</taxon>
        <taxon>Actinomycetes</taxon>
        <taxon>Streptosporangiales</taxon>
        <taxon>Thermomonosporaceae</taxon>
        <taxon>Actinomadura</taxon>
    </lineage>
</organism>